<dbReference type="STRING" id="164328.H3HAJ1"/>
<name>H3HAJ1_PHYRM</name>
<feature type="compositionally biased region" description="Basic and acidic residues" evidence="1">
    <location>
        <begin position="76"/>
        <end position="85"/>
    </location>
</feature>
<dbReference type="EMBL" id="DS568528">
    <property type="status" value="NOT_ANNOTATED_CDS"/>
    <property type="molecule type" value="Genomic_DNA"/>
</dbReference>
<accession>H3HAJ1</accession>
<feature type="compositionally biased region" description="Acidic residues" evidence="1">
    <location>
        <begin position="55"/>
        <end position="67"/>
    </location>
</feature>
<evidence type="ECO:0000256" key="1">
    <source>
        <dbReference type="SAM" id="MobiDB-lite"/>
    </source>
</evidence>
<dbReference type="VEuPathDB" id="FungiDB:KRP22_799"/>
<dbReference type="VEuPathDB" id="FungiDB:KRP23_5266"/>
<feature type="compositionally biased region" description="Polar residues" evidence="1">
    <location>
        <begin position="37"/>
        <end position="47"/>
    </location>
</feature>
<sequence length="257" mass="28452">MDIRDLGTSSYGYYISGQVATMYSQCDAAPTSRKLQETTATNATSQHKMCGGPDEGTEDSYYDEDGNDYASQNLHPEADYHGQDDGHQDVVIVDNSGNPVDANSPTEAYISDDSEKRVVNWYDETLEAMGGDSHENMADLERQACMFENQCLGGTEDYSEEFKAIWKVKEPRCKTIVDAIINGSDPINYDSWREDMEARFGCPLPTNSTYSTNSTSTGSWSSSDVGSEESSDYSNDTIQFSDLFTEVEPADINTMDD</sequence>
<organism evidence="2 3">
    <name type="scientific">Phytophthora ramorum</name>
    <name type="common">Sudden oak death agent</name>
    <dbReference type="NCBI Taxonomy" id="164328"/>
    <lineage>
        <taxon>Eukaryota</taxon>
        <taxon>Sar</taxon>
        <taxon>Stramenopiles</taxon>
        <taxon>Oomycota</taxon>
        <taxon>Peronosporomycetes</taxon>
        <taxon>Peronosporales</taxon>
        <taxon>Peronosporaceae</taxon>
        <taxon>Phytophthora</taxon>
    </lineage>
</organism>
<feature type="compositionally biased region" description="Low complexity" evidence="1">
    <location>
        <begin position="206"/>
        <end position="225"/>
    </location>
</feature>
<dbReference type="Proteomes" id="UP000005238">
    <property type="component" value="Unassembled WGS sequence"/>
</dbReference>
<proteinExistence type="predicted"/>
<dbReference type="InParanoid" id="H3HAJ1"/>
<feature type="region of interest" description="Disordered" evidence="1">
    <location>
        <begin position="37"/>
        <end position="85"/>
    </location>
</feature>
<reference evidence="2" key="2">
    <citation type="submission" date="2015-06" db="UniProtKB">
        <authorList>
            <consortium name="EnsemblProtists"/>
        </authorList>
    </citation>
    <scope>IDENTIFICATION</scope>
    <source>
        <strain evidence="2">Pr102</strain>
    </source>
</reference>
<keyword evidence="3" id="KW-1185">Reference proteome</keyword>
<protein>
    <submittedName>
        <fullName evidence="2">Uncharacterized protein</fullName>
    </submittedName>
</protein>
<reference evidence="3" key="1">
    <citation type="journal article" date="2006" name="Science">
        <title>Phytophthora genome sequences uncover evolutionary origins and mechanisms of pathogenesis.</title>
        <authorList>
            <person name="Tyler B.M."/>
            <person name="Tripathy S."/>
            <person name="Zhang X."/>
            <person name="Dehal P."/>
            <person name="Jiang R.H."/>
            <person name="Aerts A."/>
            <person name="Arredondo F.D."/>
            <person name="Baxter L."/>
            <person name="Bensasson D."/>
            <person name="Beynon J.L."/>
            <person name="Chapman J."/>
            <person name="Damasceno C.M."/>
            <person name="Dorrance A.E."/>
            <person name="Dou D."/>
            <person name="Dickerman A.W."/>
            <person name="Dubchak I.L."/>
            <person name="Garbelotto M."/>
            <person name="Gijzen M."/>
            <person name="Gordon S.G."/>
            <person name="Govers F."/>
            <person name="Grunwald N.J."/>
            <person name="Huang W."/>
            <person name="Ivors K.L."/>
            <person name="Jones R.W."/>
            <person name="Kamoun S."/>
            <person name="Krampis K."/>
            <person name="Lamour K.H."/>
            <person name="Lee M.K."/>
            <person name="McDonald W.H."/>
            <person name="Medina M."/>
            <person name="Meijer H.J."/>
            <person name="Nordberg E.K."/>
            <person name="Maclean D.J."/>
            <person name="Ospina-Giraldo M.D."/>
            <person name="Morris P.F."/>
            <person name="Phuntumart V."/>
            <person name="Putnam N.H."/>
            <person name="Rash S."/>
            <person name="Rose J.K."/>
            <person name="Sakihama Y."/>
            <person name="Salamov A.A."/>
            <person name="Savidor A."/>
            <person name="Scheuring C.F."/>
            <person name="Smith B.M."/>
            <person name="Sobral B.W."/>
            <person name="Terry A."/>
            <person name="Torto-Alalibo T.A."/>
            <person name="Win J."/>
            <person name="Xu Z."/>
            <person name="Zhang H."/>
            <person name="Grigoriev I.V."/>
            <person name="Rokhsar D.S."/>
            <person name="Boore J.L."/>
        </authorList>
    </citation>
    <scope>NUCLEOTIDE SEQUENCE [LARGE SCALE GENOMIC DNA]</scope>
    <source>
        <strain evidence="3">Pr102</strain>
    </source>
</reference>
<dbReference type="AlphaFoldDB" id="H3HAJ1"/>
<feature type="region of interest" description="Disordered" evidence="1">
    <location>
        <begin position="206"/>
        <end position="234"/>
    </location>
</feature>
<evidence type="ECO:0000313" key="3">
    <source>
        <dbReference type="Proteomes" id="UP000005238"/>
    </source>
</evidence>
<dbReference type="EnsemblProtists" id="Phyra87916">
    <property type="protein sequence ID" value="Phyra87916"/>
    <property type="gene ID" value="Phyra87916"/>
</dbReference>
<evidence type="ECO:0000313" key="2">
    <source>
        <dbReference type="EnsemblProtists" id="Phyra87916"/>
    </source>
</evidence>
<dbReference type="HOGENOM" id="CLU_1083658_0_0_1"/>